<reference evidence="3 4" key="1">
    <citation type="submission" date="2019-07" db="EMBL/GenBank/DDBJ databases">
        <title>Whole genome shotgun sequence of Cellulomonas terrae NBRC 100819.</title>
        <authorList>
            <person name="Hosoyama A."/>
            <person name="Uohara A."/>
            <person name="Ohji S."/>
            <person name="Ichikawa N."/>
        </authorList>
    </citation>
    <scope>NUCLEOTIDE SEQUENCE [LARGE SCALE GENOMIC DNA]</scope>
    <source>
        <strain evidence="3 4">NBRC 100819</strain>
    </source>
</reference>
<accession>A0A511JL97</accession>
<feature type="domain" description="Glycosyl transferase family 28 C-terminal" evidence="2">
    <location>
        <begin position="562"/>
        <end position="704"/>
    </location>
</feature>
<evidence type="ECO:0000259" key="2">
    <source>
        <dbReference type="Pfam" id="PF04101"/>
    </source>
</evidence>
<dbReference type="Gene3D" id="3.40.50.1820">
    <property type="entry name" value="alpha/beta hydrolase"/>
    <property type="match status" value="1"/>
</dbReference>
<proteinExistence type="predicted"/>
<dbReference type="Pfam" id="PF00561">
    <property type="entry name" value="Abhydrolase_1"/>
    <property type="match status" value="1"/>
</dbReference>
<dbReference type="InterPro" id="IPR000073">
    <property type="entry name" value="AB_hydrolase_1"/>
</dbReference>
<protein>
    <recommendedName>
        <fullName evidence="5">Alpha/beta hydrolase</fullName>
    </recommendedName>
</protein>
<dbReference type="EMBL" id="BJWH01000011">
    <property type="protein sequence ID" value="GEL98777.1"/>
    <property type="molecule type" value="Genomic_DNA"/>
</dbReference>
<keyword evidence="4" id="KW-1185">Reference proteome</keyword>
<feature type="domain" description="AB hydrolase-1" evidence="1">
    <location>
        <begin position="54"/>
        <end position="287"/>
    </location>
</feature>
<dbReference type="Gene3D" id="3.40.50.2000">
    <property type="entry name" value="Glycogen Phosphorylase B"/>
    <property type="match status" value="1"/>
</dbReference>
<dbReference type="PANTHER" id="PTHR43433:SF1">
    <property type="entry name" value="BLL5160 PROTEIN"/>
    <property type="match status" value="1"/>
</dbReference>
<dbReference type="Proteomes" id="UP000321049">
    <property type="component" value="Unassembled WGS sequence"/>
</dbReference>
<organism evidence="3 4">
    <name type="scientific">Cellulomonas terrae</name>
    <dbReference type="NCBI Taxonomy" id="311234"/>
    <lineage>
        <taxon>Bacteria</taxon>
        <taxon>Bacillati</taxon>
        <taxon>Actinomycetota</taxon>
        <taxon>Actinomycetes</taxon>
        <taxon>Micrococcales</taxon>
        <taxon>Cellulomonadaceae</taxon>
        <taxon>Cellulomonas</taxon>
    </lineage>
</organism>
<evidence type="ECO:0000313" key="3">
    <source>
        <dbReference type="EMBL" id="GEL98777.1"/>
    </source>
</evidence>
<gene>
    <name evidence="3" type="ORF">CTE05_23240</name>
</gene>
<dbReference type="OrthoDB" id="3294840at2"/>
<dbReference type="InterPro" id="IPR007235">
    <property type="entry name" value="Glyco_trans_28_C"/>
</dbReference>
<name>A0A511JL97_9CELL</name>
<dbReference type="PANTHER" id="PTHR43433">
    <property type="entry name" value="HYDROLASE, ALPHA/BETA FOLD FAMILY PROTEIN"/>
    <property type="match status" value="1"/>
</dbReference>
<evidence type="ECO:0008006" key="5">
    <source>
        <dbReference type="Google" id="ProtNLM"/>
    </source>
</evidence>
<dbReference type="Pfam" id="PF04101">
    <property type="entry name" value="Glyco_tran_28_C"/>
    <property type="match status" value="1"/>
</dbReference>
<evidence type="ECO:0000313" key="4">
    <source>
        <dbReference type="Proteomes" id="UP000321049"/>
    </source>
</evidence>
<dbReference type="GO" id="GO:0016758">
    <property type="term" value="F:hexosyltransferase activity"/>
    <property type="evidence" value="ECO:0007669"/>
    <property type="project" value="InterPro"/>
</dbReference>
<dbReference type="InterPro" id="IPR029058">
    <property type="entry name" value="AB_hydrolase_fold"/>
</dbReference>
<evidence type="ECO:0000259" key="1">
    <source>
        <dbReference type="Pfam" id="PF00561"/>
    </source>
</evidence>
<dbReference type="InterPro" id="IPR050471">
    <property type="entry name" value="AB_hydrolase"/>
</dbReference>
<comment type="caution">
    <text evidence="3">The sequence shown here is derived from an EMBL/GenBank/DDBJ whole genome shotgun (WGS) entry which is preliminary data.</text>
</comment>
<dbReference type="AlphaFoldDB" id="A0A511JL97"/>
<dbReference type="SUPFAM" id="SSF53756">
    <property type="entry name" value="UDP-Glycosyltransferase/glycogen phosphorylase"/>
    <property type="match status" value="1"/>
</dbReference>
<sequence>MTRELLQADTARVSAHPSRSADPDVTGVTVRDGVDLAYEVFGQDHRTTVVLVPTWSIVPSRFWKAQIGFLARHYRVITFDGRGSGRSSRPDGAEAYTDREYADDILAVLDATATEKAVLVTESCGASWAVHVAAGDPDRVLGIMAIAPSCGLDVATPGRDHVPWDEPLDSSEGWAKYNKHYWLGGGYDDFTEFFFHKMFSEPHSTKQIEDCIGWAHEISPQTLADTTAGRLGCDGAVCAPVAPLARQVTCPVVVVHGTEDRIRPAAFGERLAELTGGELVLLEHAGHGPSARDPVKVNHLIAQFVDRFEPRPPRTTWVRAMRRPPKALYLSSPIGLGHAQRDVSVAAELRALRPELQIDWLAQNPVTRVLAQHGEQVHPASAWLRNESGHIEHEAGEHDLHAFATIRRMDEILVHNFMVFDEVVADGAYDLVIGDEAWDVDYFLHENPELKRFSFAWMTDFVGWLPMPDGGPREAALTADYNAEMIEQRARFRRVRDRSVFVGDPDDIVEDDFGPGLPSIRAWTEDNFDFAGYVTGFDPAELEGTERLRASLGIGTGEKLCLVTVGGSGVGTSLLRRVMDVVPLVRQLAPELRFAFVTGPRIDPSSLPAWEGSTVLGYVPDLFRHLAACDVAVVQGGLTTTMELTALNKPFVYVPLRHHFEQNLHVRKRLDRYEAGRHLAYEDAVDPDALAEAIVKEASRDVRYRPVATDGAARAAAMLADLV</sequence>
<dbReference type="SUPFAM" id="SSF53474">
    <property type="entry name" value="alpha/beta-Hydrolases"/>
    <property type="match status" value="1"/>
</dbReference>